<dbReference type="InterPro" id="IPR056151">
    <property type="entry name" value="Beta-prop_DCAF12"/>
</dbReference>
<comment type="caution">
    <text evidence="6">The sequence shown here is derived from an EMBL/GenBank/DDBJ whole genome shotgun (WGS) entry which is preliminary data.</text>
</comment>
<feature type="region of interest" description="Disordered" evidence="4">
    <location>
        <begin position="1"/>
        <end position="24"/>
    </location>
</feature>
<dbReference type="InterPro" id="IPR050505">
    <property type="entry name" value="WDR55/POC1"/>
</dbReference>
<organism evidence="6 7">
    <name type="scientific">Mortierella alpina</name>
    <name type="common">Oleaginous fungus</name>
    <name type="synonym">Mortierella renispora</name>
    <dbReference type="NCBI Taxonomy" id="64518"/>
    <lineage>
        <taxon>Eukaryota</taxon>
        <taxon>Fungi</taxon>
        <taxon>Fungi incertae sedis</taxon>
        <taxon>Mucoromycota</taxon>
        <taxon>Mortierellomycotina</taxon>
        <taxon>Mortierellomycetes</taxon>
        <taxon>Mortierellales</taxon>
        <taxon>Mortierellaceae</taxon>
        <taxon>Mortierella</taxon>
    </lineage>
</organism>
<dbReference type="Pfam" id="PF23760">
    <property type="entry name" value="Beta-prop_DCAF12"/>
    <property type="match status" value="2"/>
</dbReference>
<feature type="domain" description="DDB1- and CUL4-associated factor 12 beta-propeller" evidence="5">
    <location>
        <begin position="381"/>
        <end position="677"/>
    </location>
</feature>
<feature type="compositionally biased region" description="Low complexity" evidence="4">
    <location>
        <begin position="129"/>
        <end position="138"/>
    </location>
</feature>
<dbReference type="EMBL" id="JAAAHY010000889">
    <property type="protein sequence ID" value="KAF9955685.1"/>
    <property type="molecule type" value="Genomic_DNA"/>
</dbReference>
<keyword evidence="2" id="KW-0677">Repeat</keyword>
<dbReference type="InterPro" id="IPR015943">
    <property type="entry name" value="WD40/YVTN_repeat-like_dom_sf"/>
</dbReference>
<evidence type="ECO:0000313" key="6">
    <source>
        <dbReference type="EMBL" id="KAF9955685.1"/>
    </source>
</evidence>
<feature type="compositionally biased region" description="Polar residues" evidence="4">
    <location>
        <begin position="141"/>
        <end position="162"/>
    </location>
</feature>
<dbReference type="PANTHER" id="PTHR44019:SF8">
    <property type="entry name" value="POC1 CENTRIOLAR PROTEIN HOMOLOG"/>
    <property type="match status" value="1"/>
</dbReference>
<protein>
    <submittedName>
        <fullName evidence="6">DDB1- and CUL4-associated factor 12</fullName>
    </submittedName>
</protein>
<dbReference type="InterPro" id="IPR036322">
    <property type="entry name" value="WD40_repeat_dom_sf"/>
</dbReference>
<feature type="region of interest" description="Disordered" evidence="4">
    <location>
        <begin position="258"/>
        <end position="296"/>
    </location>
</feature>
<reference evidence="6" key="1">
    <citation type="journal article" date="2020" name="Fungal Divers.">
        <title>Resolving the Mortierellaceae phylogeny through synthesis of multi-gene phylogenetics and phylogenomics.</title>
        <authorList>
            <person name="Vandepol N."/>
            <person name="Liber J."/>
            <person name="Desiro A."/>
            <person name="Na H."/>
            <person name="Kennedy M."/>
            <person name="Barry K."/>
            <person name="Grigoriev I.V."/>
            <person name="Miller A.N."/>
            <person name="O'Donnell K."/>
            <person name="Stajich J.E."/>
            <person name="Bonito G."/>
        </authorList>
    </citation>
    <scope>NUCLEOTIDE SEQUENCE</scope>
    <source>
        <strain evidence="6">CK1249</strain>
    </source>
</reference>
<dbReference type="PANTHER" id="PTHR44019">
    <property type="entry name" value="WD REPEAT-CONTAINING PROTEIN 55"/>
    <property type="match status" value="1"/>
</dbReference>
<feature type="region of interest" description="Disordered" evidence="4">
    <location>
        <begin position="73"/>
        <end position="162"/>
    </location>
</feature>
<evidence type="ECO:0000256" key="3">
    <source>
        <dbReference type="PROSITE-ProRule" id="PRU00221"/>
    </source>
</evidence>
<dbReference type="OrthoDB" id="10251741at2759"/>
<feature type="repeat" description="WD" evidence="3">
    <location>
        <begin position="484"/>
        <end position="525"/>
    </location>
</feature>
<feature type="domain" description="DDB1- and CUL4-associated factor 12 beta-propeller" evidence="5">
    <location>
        <begin position="182"/>
        <end position="235"/>
    </location>
</feature>
<proteinExistence type="predicted"/>
<feature type="compositionally biased region" description="Polar residues" evidence="4">
    <location>
        <begin position="103"/>
        <end position="128"/>
    </location>
</feature>
<evidence type="ECO:0000256" key="2">
    <source>
        <dbReference type="ARBA" id="ARBA00022737"/>
    </source>
</evidence>
<evidence type="ECO:0000256" key="1">
    <source>
        <dbReference type="ARBA" id="ARBA00022574"/>
    </source>
</evidence>
<evidence type="ECO:0000313" key="7">
    <source>
        <dbReference type="Proteomes" id="UP000738359"/>
    </source>
</evidence>
<evidence type="ECO:0000256" key="4">
    <source>
        <dbReference type="SAM" id="MobiDB-lite"/>
    </source>
</evidence>
<keyword evidence="7" id="KW-1185">Reference proteome</keyword>
<accession>A0A9P6J0A6</accession>
<dbReference type="PROSITE" id="PS50294">
    <property type="entry name" value="WD_REPEATS_REGION"/>
    <property type="match status" value="1"/>
</dbReference>
<gene>
    <name evidence="6" type="primary">DCAF12</name>
    <name evidence="6" type="ORF">BGZ70_010142</name>
</gene>
<dbReference type="PROSITE" id="PS50082">
    <property type="entry name" value="WD_REPEATS_2"/>
    <property type="match status" value="2"/>
</dbReference>
<dbReference type="Gene3D" id="2.130.10.10">
    <property type="entry name" value="YVTN repeat-like/Quinoprotein amine dehydrogenase"/>
    <property type="match status" value="2"/>
</dbReference>
<evidence type="ECO:0000259" key="5">
    <source>
        <dbReference type="Pfam" id="PF23760"/>
    </source>
</evidence>
<dbReference type="AlphaFoldDB" id="A0A9P6J0A6"/>
<dbReference type="SUPFAM" id="SSF50978">
    <property type="entry name" value="WD40 repeat-like"/>
    <property type="match status" value="1"/>
</dbReference>
<dbReference type="Proteomes" id="UP000738359">
    <property type="component" value="Unassembled WGS sequence"/>
</dbReference>
<dbReference type="InterPro" id="IPR001680">
    <property type="entry name" value="WD40_rpt"/>
</dbReference>
<keyword evidence="1 3" id="KW-0853">WD repeat</keyword>
<feature type="repeat" description="WD" evidence="3">
    <location>
        <begin position="428"/>
        <end position="462"/>
    </location>
</feature>
<dbReference type="SMART" id="SM00320">
    <property type="entry name" value="WD40"/>
    <property type="match status" value="3"/>
</dbReference>
<sequence>MDWAAGDTHAERRRKAVKTSATSSLSKSAAAYGKSFMMMGQAMGFGTYACPSNPSATASSAPREITNSHLSVAQVGGGGRRMSTPSVPSPPPMPHYDYRASNAAGSCRSSSMAPRPNSALSSARTWIASSPSLGSSRTSSDESNGYYNVGNVQSDSGSPSSPTAIYGYRPSDQTVDLVSSRIPPLLAEREYKVEGLDKVFAVTWLSSEEVLLGTKCNKLIVLNTRTKKQLTLGRLEECLLSSVTSELSRIEGIAAAGSGNSPLLSSRSPTTGSPNTSVYGTSYLSSNNRQGSVSSGITNSLERGLRFFNAGRRSSTPSFTMAGNALAANRPYATGHYTTAMASTTVATGTPNRSPAPTLDLAALGSRSPSASPNSSTAAMHAMAAASTSAGVRSISVNPSRTLIAIGAGEPFQVTIYSLPGFEAVGVMYGHSDLVFSLTWASDTVLVTGSRDGSMRVWSMDSPVVTTLPAVGQPIEVRLHSIAQTEDKTKVRDLSLNRGTGELMTLSTDGYVKLWDRESFSQASKMKLKYTQETVCLTSNPDANLFAVGSQSHISVIDPRTSSIVHVANSCDEGWGVRSLDFKSHIITSGGGYGRVGFYDLRAQRYLDGFDDKSDRAYHEIGQGWLNRDTAYAGSIIGFQIRNAVYAMEYDSTGTRLFTAGGPLQLGLCGAYAALWS</sequence>
<name>A0A9P6J0A6_MORAP</name>